<evidence type="ECO:0000313" key="5">
    <source>
        <dbReference type="EMBL" id="CUX80465.1"/>
    </source>
</evidence>
<comment type="function">
    <text evidence="4">Functions in the N-end rule pathway of protein degradation where it conjugates Leu, Phe and, less efficiently, Met from aminoacyl-tRNAs to the N-termini of proteins containing an N-terminal arginine or lysine.</text>
</comment>
<dbReference type="STRING" id="1666912.Ga0058931_1151"/>
<name>A0A0P7X0S1_9RHOB</name>
<dbReference type="RefSeq" id="WP_141655892.1">
    <property type="nucleotide sequence ID" value="NZ_FBYC01000004.1"/>
</dbReference>
<dbReference type="InterPro" id="IPR042221">
    <property type="entry name" value="Leu/Phe-tRNA_Trfase_N"/>
</dbReference>
<dbReference type="Pfam" id="PF03588">
    <property type="entry name" value="Leu_Phe_trans"/>
    <property type="match status" value="1"/>
</dbReference>
<dbReference type="SUPFAM" id="SSF55729">
    <property type="entry name" value="Acyl-CoA N-acyltransferases (Nat)"/>
    <property type="match status" value="1"/>
</dbReference>
<dbReference type="EMBL" id="LJSG01000008">
    <property type="protein sequence ID" value="KPP93551.1"/>
    <property type="molecule type" value="Genomic_DNA"/>
</dbReference>
<evidence type="ECO:0000256" key="2">
    <source>
        <dbReference type="ARBA" id="ARBA00022679"/>
    </source>
</evidence>
<evidence type="ECO:0000256" key="3">
    <source>
        <dbReference type="ARBA" id="ARBA00023315"/>
    </source>
</evidence>
<comment type="catalytic activity">
    <reaction evidence="4">
        <text>N-terminal L-lysyl-[protein] + L-leucyl-tRNA(Leu) = N-terminal L-leucyl-L-lysyl-[protein] + tRNA(Leu) + H(+)</text>
        <dbReference type="Rhea" id="RHEA:12340"/>
        <dbReference type="Rhea" id="RHEA-COMP:9613"/>
        <dbReference type="Rhea" id="RHEA-COMP:9622"/>
        <dbReference type="Rhea" id="RHEA-COMP:12670"/>
        <dbReference type="Rhea" id="RHEA-COMP:12671"/>
        <dbReference type="ChEBI" id="CHEBI:15378"/>
        <dbReference type="ChEBI" id="CHEBI:65249"/>
        <dbReference type="ChEBI" id="CHEBI:78442"/>
        <dbReference type="ChEBI" id="CHEBI:78494"/>
        <dbReference type="ChEBI" id="CHEBI:133043"/>
        <dbReference type="EC" id="2.3.2.6"/>
    </reaction>
</comment>
<dbReference type="Proteomes" id="UP000182045">
    <property type="component" value="Unassembled WGS sequence"/>
</dbReference>
<keyword evidence="8" id="KW-1185">Reference proteome</keyword>
<dbReference type="PATRIC" id="fig|1666912.4.peg.2444"/>
<dbReference type="HAMAP" id="MF_00688">
    <property type="entry name" value="Leu_Phe_trans"/>
    <property type="match status" value="1"/>
</dbReference>
<dbReference type="Proteomes" id="UP000050413">
    <property type="component" value="Unassembled WGS sequence"/>
</dbReference>
<dbReference type="InterPro" id="IPR042203">
    <property type="entry name" value="Leu/Phe-tRNA_Trfase_C"/>
</dbReference>
<proteinExistence type="inferred from homology"/>
<evidence type="ECO:0000313" key="8">
    <source>
        <dbReference type="Proteomes" id="UP000182045"/>
    </source>
</evidence>
<dbReference type="PANTHER" id="PTHR30098">
    <property type="entry name" value="LEUCYL/PHENYLALANYL-TRNA--PROTEIN TRANSFERASE"/>
    <property type="match status" value="1"/>
</dbReference>
<dbReference type="Gene3D" id="3.40.630.70">
    <property type="entry name" value="Leucyl/phenylalanyl-tRNA-protein transferase, C-terminal domain"/>
    <property type="match status" value="1"/>
</dbReference>
<keyword evidence="1 4" id="KW-0963">Cytoplasm</keyword>
<accession>A0A0P7X0S1</accession>
<dbReference type="EMBL" id="FBYC01000004">
    <property type="protein sequence ID" value="CUX80465.1"/>
    <property type="molecule type" value="Genomic_DNA"/>
</dbReference>
<comment type="subcellular location">
    <subcellularLocation>
        <location evidence="4">Cytoplasm</location>
    </subcellularLocation>
</comment>
<dbReference type="InterPro" id="IPR004616">
    <property type="entry name" value="Leu/Phe-tRNA_Trfase"/>
</dbReference>
<comment type="caution">
    <text evidence="6">The sequence shown here is derived from an EMBL/GenBank/DDBJ whole genome shotgun (WGS) entry which is preliminary data.</text>
</comment>
<protein>
    <recommendedName>
        <fullName evidence="4">Leucyl/phenylalanyl-tRNA--protein transferase</fullName>
        <ecNumber evidence="4">2.3.2.6</ecNumber>
    </recommendedName>
    <alternativeName>
        <fullName evidence="4">L/F-transferase</fullName>
    </alternativeName>
    <alternativeName>
        <fullName evidence="4">Leucyltransferase</fullName>
    </alternativeName>
    <alternativeName>
        <fullName evidence="4">Phenyalanyltransferase</fullName>
    </alternativeName>
</protein>
<dbReference type="FunFam" id="3.40.630.70:FF:000001">
    <property type="entry name" value="Leucyl/phenylalanyl-tRNA--protein transferase"/>
    <property type="match status" value="1"/>
</dbReference>
<dbReference type="InterPro" id="IPR016181">
    <property type="entry name" value="Acyl_CoA_acyltransferase"/>
</dbReference>
<dbReference type="GO" id="GO:0005737">
    <property type="term" value="C:cytoplasm"/>
    <property type="evidence" value="ECO:0007669"/>
    <property type="project" value="UniProtKB-SubCell"/>
</dbReference>
<dbReference type="OrthoDB" id="9790282at2"/>
<comment type="catalytic activity">
    <reaction evidence="4">
        <text>L-phenylalanyl-tRNA(Phe) + an N-terminal L-alpha-aminoacyl-[protein] = an N-terminal L-phenylalanyl-L-alpha-aminoacyl-[protein] + tRNA(Phe)</text>
        <dbReference type="Rhea" id="RHEA:43632"/>
        <dbReference type="Rhea" id="RHEA-COMP:9668"/>
        <dbReference type="Rhea" id="RHEA-COMP:9699"/>
        <dbReference type="Rhea" id="RHEA-COMP:10636"/>
        <dbReference type="Rhea" id="RHEA-COMP:10637"/>
        <dbReference type="ChEBI" id="CHEBI:78442"/>
        <dbReference type="ChEBI" id="CHEBI:78531"/>
        <dbReference type="ChEBI" id="CHEBI:78597"/>
        <dbReference type="ChEBI" id="CHEBI:83561"/>
        <dbReference type="EC" id="2.3.2.6"/>
    </reaction>
</comment>
<reference evidence="5 8" key="2">
    <citation type="submission" date="2016-01" db="EMBL/GenBank/DDBJ databases">
        <authorList>
            <person name="Varghese N."/>
        </authorList>
    </citation>
    <scope>NUCLEOTIDE SEQUENCE [LARGE SCALE GENOMIC DNA]</scope>
    <source>
        <strain evidence="5 8">HL-91</strain>
    </source>
</reference>
<reference evidence="6 7" key="1">
    <citation type="submission" date="2015-09" db="EMBL/GenBank/DDBJ databases">
        <title>Identification and resolution of microdiversity through metagenomic sequencing of parallel consortia.</title>
        <authorList>
            <person name="Nelson W.C."/>
            <person name="Romine M.F."/>
            <person name="Lindemann S.R."/>
        </authorList>
    </citation>
    <scope>NUCLEOTIDE SEQUENCE [LARGE SCALE GENOMIC DNA]</scope>
    <source>
        <strain evidence="6">HL-91</strain>
    </source>
</reference>
<sequence length="212" mass="24028">MDLRLTPRMLLEAYRLGTFPMAESREGRVLYWFDPVARGIMPLDGFHLSRSLARHIRDMPWHVTLNTDFEAVIDGCADRHNTWINAEINDLFTALHRMGHAHALEVRDGDDLIGGIYGLAIGGAFCGESMFSRRTNASKVALAYLVAHLKRCGFVLFDTQYLNDHLARLGGVEIPRMEYRKALAQALKLRADIRAHPLPSVQDVMQLRSQRS</sequence>
<organism evidence="6 7">
    <name type="scientific">Roseibaca calidilacus</name>
    <dbReference type="NCBI Taxonomy" id="1666912"/>
    <lineage>
        <taxon>Bacteria</taxon>
        <taxon>Pseudomonadati</taxon>
        <taxon>Pseudomonadota</taxon>
        <taxon>Alphaproteobacteria</taxon>
        <taxon>Rhodobacterales</taxon>
        <taxon>Paracoccaceae</taxon>
        <taxon>Roseinatronobacter</taxon>
    </lineage>
</organism>
<dbReference type="GO" id="GO:0030163">
    <property type="term" value="P:protein catabolic process"/>
    <property type="evidence" value="ECO:0007669"/>
    <property type="project" value="UniProtKB-UniRule"/>
</dbReference>
<dbReference type="NCBIfam" id="TIGR00667">
    <property type="entry name" value="aat"/>
    <property type="match status" value="1"/>
</dbReference>
<dbReference type="GO" id="GO:0008914">
    <property type="term" value="F:leucyl-tRNA--protein transferase activity"/>
    <property type="evidence" value="ECO:0007669"/>
    <property type="project" value="UniProtKB-UniRule"/>
</dbReference>
<dbReference type="EC" id="2.3.2.6" evidence="4"/>
<evidence type="ECO:0000313" key="6">
    <source>
        <dbReference type="EMBL" id="KPP93551.1"/>
    </source>
</evidence>
<comment type="catalytic activity">
    <reaction evidence="4">
        <text>N-terminal L-arginyl-[protein] + L-leucyl-tRNA(Leu) = N-terminal L-leucyl-L-arginyl-[protein] + tRNA(Leu) + H(+)</text>
        <dbReference type="Rhea" id="RHEA:50416"/>
        <dbReference type="Rhea" id="RHEA-COMP:9613"/>
        <dbReference type="Rhea" id="RHEA-COMP:9622"/>
        <dbReference type="Rhea" id="RHEA-COMP:12672"/>
        <dbReference type="Rhea" id="RHEA-COMP:12673"/>
        <dbReference type="ChEBI" id="CHEBI:15378"/>
        <dbReference type="ChEBI" id="CHEBI:64719"/>
        <dbReference type="ChEBI" id="CHEBI:78442"/>
        <dbReference type="ChEBI" id="CHEBI:78494"/>
        <dbReference type="ChEBI" id="CHEBI:133044"/>
        <dbReference type="EC" id="2.3.2.6"/>
    </reaction>
</comment>
<evidence type="ECO:0000313" key="7">
    <source>
        <dbReference type="Proteomes" id="UP000050413"/>
    </source>
</evidence>
<evidence type="ECO:0000256" key="4">
    <source>
        <dbReference type="HAMAP-Rule" id="MF_00688"/>
    </source>
</evidence>
<evidence type="ECO:0000256" key="1">
    <source>
        <dbReference type="ARBA" id="ARBA00022490"/>
    </source>
</evidence>
<dbReference type="AlphaFoldDB" id="A0A0P7X0S1"/>
<dbReference type="Gene3D" id="3.30.70.3550">
    <property type="entry name" value="Leucyl/phenylalanyl-tRNA-protein transferase, N-terminal domain"/>
    <property type="match status" value="1"/>
</dbReference>
<dbReference type="PANTHER" id="PTHR30098:SF2">
    <property type="entry name" value="LEUCYL_PHENYLALANYL-TRNA--PROTEIN TRANSFERASE"/>
    <property type="match status" value="1"/>
</dbReference>
<gene>
    <name evidence="4 6" type="primary">aat</name>
    <name evidence="5" type="ORF">Ga0058931_1151</name>
    <name evidence="6" type="ORF">HLUCCA05_11290</name>
</gene>
<keyword evidence="2 4" id="KW-0808">Transferase</keyword>
<keyword evidence="3 4" id="KW-0012">Acyltransferase</keyword>
<comment type="similarity">
    <text evidence="4">Belongs to the L/F-transferase family.</text>
</comment>